<dbReference type="Proteomes" id="UP001408789">
    <property type="component" value="Unassembled WGS sequence"/>
</dbReference>
<dbReference type="AlphaFoldDB" id="A0AAP0GJU4"/>
<keyword evidence="1" id="KW-0472">Membrane</keyword>
<feature type="transmembrane region" description="Helical" evidence="1">
    <location>
        <begin position="149"/>
        <end position="169"/>
    </location>
</feature>
<comment type="caution">
    <text evidence="2">The sequence shown here is derived from an EMBL/GenBank/DDBJ whole genome shotgun (WGS) entry which is preliminary data.</text>
</comment>
<dbReference type="PANTHER" id="PTHR35307">
    <property type="entry name" value="PROTEIN, PUTATIVE-RELATED"/>
    <property type="match status" value="1"/>
</dbReference>
<evidence type="ECO:0000256" key="1">
    <source>
        <dbReference type="SAM" id="Phobius"/>
    </source>
</evidence>
<sequence>MVSARIAYANCKAIKALLDNNYYLMQDEICDFIHEFQENKEKRYGEPMLWIGIYIAVASLLCVLAMAADLFHGFRNKKLWFPSKYFTLNVASIMVITTAMKLPVDLNDPMPGWADQFAKLASLPFMSIMMVNLMPSLASMDNKELSENVVGLFILVITIVVNVLIQIHTGVLDRLIVITYIFIGEMLYILFILTSLALTTPVSKHILEIKYQAARKMVSKDIHSQHARMSTLEELTRYIVFFANLEVSNCDIIHESALNDVDEDIQRYVMQLDNEIELGTRTLQSISKSLDHLIEKAEKQVPKKLLELVERSNGFGGVLSFDSDEVQPLVSVELPNNWSLLIVTLTSVAITLPNVCKEVVDSLFNSVSEGLVYTFLVDESFNNTGEAITILKATRILWHEVELNRKVHKHKWLGNTLQRNDFTKKTPTEILKWFSDKGEEIIVEINKNNSEELLGRSKDMLIAANSMYRVTQTIMLKFHHEYISEEQLFALLSEMITSIMVACLTNLPRVIVMKCYESTIEQREASVQAAATILGNTKKIIERLQVYDLPSLEPNQLALIDEWHVYLKQSVP</sequence>
<evidence type="ECO:0000313" key="2">
    <source>
        <dbReference type="EMBL" id="KAK9052021.1"/>
    </source>
</evidence>
<dbReference type="EMBL" id="JBCNJP010000027">
    <property type="protein sequence ID" value="KAK9052021.1"/>
    <property type="molecule type" value="Genomic_DNA"/>
</dbReference>
<evidence type="ECO:0000313" key="3">
    <source>
        <dbReference type="Proteomes" id="UP001408789"/>
    </source>
</evidence>
<dbReference type="PANTHER" id="PTHR35307:SF8">
    <property type="entry name" value="GUSTATORY RECEPTOR"/>
    <property type="match status" value="1"/>
</dbReference>
<keyword evidence="1" id="KW-0812">Transmembrane</keyword>
<keyword evidence="1" id="KW-1133">Transmembrane helix</keyword>
<keyword evidence="3" id="KW-1185">Reference proteome</keyword>
<feature type="transmembrane region" description="Helical" evidence="1">
    <location>
        <begin position="175"/>
        <end position="198"/>
    </location>
</feature>
<feature type="transmembrane region" description="Helical" evidence="1">
    <location>
        <begin position="116"/>
        <end position="137"/>
    </location>
</feature>
<proteinExistence type="predicted"/>
<gene>
    <name evidence="2" type="ORF">SSX86_028649</name>
</gene>
<feature type="transmembrane region" description="Helical" evidence="1">
    <location>
        <begin position="86"/>
        <end position="104"/>
    </location>
</feature>
<name>A0AAP0GJU4_9ASTR</name>
<protein>
    <submittedName>
        <fullName evidence="2">Uncharacterized protein</fullName>
    </submittedName>
</protein>
<organism evidence="2 3">
    <name type="scientific">Deinandra increscens subsp. villosa</name>
    <dbReference type="NCBI Taxonomy" id="3103831"/>
    <lineage>
        <taxon>Eukaryota</taxon>
        <taxon>Viridiplantae</taxon>
        <taxon>Streptophyta</taxon>
        <taxon>Embryophyta</taxon>
        <taxon>Tracheophyta</taxon>
        <taxon>Spermatophyta</taxon>
        <taxon>Magnoliopsida</taxon>
        <taxon>eudicotyledons</taxon>
        <taxon>Gunneridae</taxon>
        <taxon>Pentapetalae</taxon>
        <taxon>asterids</taxon>
        <taxon>campanulids</taxon>
        <taxon>Asterales</taxon>
        <taxon>Asteraceae</taxon>
        <taxon>Asteroideae</taxon>
        <taxon>Heliantheae alliance</taxon>
        <taxon>Madieae</taxon>
        <taxon>Madiinae</taxon>
        <taxon>Deinandra</taxon>
    </lineage>
</organism>
<feature type="transmembrane region" description="Helical" evidence="1">
    <location>
        <begin position="48"/>
        <end position="74"/>
    </location>
</feature>
<accession>A0AAP0GJU4</accession>
<reference evidence="2 3" key="1">
    <citation type="submission" date="2024-04" db="EMBL/GenBank/DDBJ databases">
        <title>The reference genome of an endangered Asteraceae, Deinandra increscens subsp. villosa, native to the Central Coast of California.</title>
        <authorList>
            <person name="Guilliams M."/>
            <person name="Hasenstab-Lehman K."/>
            <person name="Meyer R."/>
            <person name="Mcevoy S."/>
        </authorList>
    </citation>
    <scope>NUCLEOTIDE SEQUENCE [LARGE SCALE GENOMIC DNA]</scope>
    <source>
        <tissue evidence="2">Leaf</tissue>
    </source>
</reference>